<dbReference type="PROSITE" id="PS50109">
    <property type="entry name" value="HIS_KIN"/>
    <property type="match status" value="1"/>
</dbReference>
<feature type="transmembrane region" description="Helical" evidence="10">
    <location>
        <begin position="131"/>
        <end position="156"/>
    </location>
</feature>
<dbReference type="SMART" id="SM00387">
    <property type="entry name" value="HATPase_c"/>
    <property type="match status" value="1"/>
</dbReference>
<keyword evidence="5" id="KW-0808">Transferase</keyword>
<accession>A0ABV7CHL9</accession>
<dbReference type="Pfam" id="PF02518">
    <property type="entry name" value="HATPase_c"/>
    <property type="match status" value="1"/>
</dbReference>
<feature type="transmembrane region" description="Helical" evidence="10">
    <location>
        <begin position="12"/>
        <end position="36"/>
    </location>
</feature>
<dbReference type="PRINTS" id="PR00344">
    <property type="entry name" value="BCTRLSENSOR"/>
</dbReference>
<dbReference type="EC" id="2.7.13.3" evidence="3"/>
<dbReference type="SUPFAM" id="SSF47384">
    <property type="entry name" value="Homodimeric domain of signal transducing histidine kinase"/>
    <property type="match status" value="1"/>
</dbReference>
<dbReference type="InterPro" id="IPR004358">
    <property type="entry name" value="Sig_transdc_His_kin-like_C"/>
</dbReference>
<dbReference type="InterPro" id="IPR005467">
    <property type="entry name" value="His_kinase_dom"/>
</dbReference>
<dbReference type="Proteomes" id="UP001595453">
    <property type="component" value="Unassembled WGS sequence"/>
</dbReference>
<dbReference type="EMBL" id="JBHRSD010000011">
    <property type="protein sequence ID" value="MFC3032041.1"/>
    <property type="molecule type" value="Genomic_DNA"/>
</dbReference>
<dbReference type="InterPro" id="IPR036890">
    <property type="entry name" value="HATPase_C_sf"/>
</dbReference>
<evidence type="ECO:0000313" key="13">
    <source>
        <dbReference type="Proteomes" id="UP001595453"/>
    </source>
</evidence>
<dbReference type="SMART" id="SM00388">
    <property type="entry name" value="HisKA"/>
    <property type="match status" value="1"/>
</dbReference>
<proteinExistence type="predicted"/>
<protein>
    <recommendedName>
        <fullName evidence="3">histidine kinase</fullName>
        <ecNumber evidence="3">2.7.13.3</ecNumber>
    </recommendedName>
</protein>
<dbReference type="GO" id="GO:0016301">
    <property type="term" value="F:kinase activity"/>
    <property type="evidence" value="ECO:0007669"/>
    <property type="project" value="UniProtKB-KW"/>
</dbReference>
<comment type="catalytic activity">
    <reaction evidence="1">
        <text>ATP + protein L-histidine = ADP + protein N-phospho-L-histidine.</text>
        <dbReference type="EC" id="2.7.13.3"/>
    </reaction>
</comment>
<evidence type="ECO:0000256" key="4">
    <source>
        <dbReference type="ARBA" id="ARBA00022553"/>
    </source>
</evidence>
<evidence type="ECO:0000256" key="7">
    <source>
        <dbReference type="ARBA" id="ARBA00022777"/>
    </source>
</evidence>
<organism evidence="12 13">
    <name type="scientific">Pseudoalteromonas fenneropenaei</name>
    <dbReference type="NCBI Taxonomy" id="1737459"/>
    <lineage>
        <taxon>Bacteria</taxon>
        <taxon>Pseudomonadati</taxon>
        <taxon>Pseudomonadota</taxon>
        <taxon>Gammaproteobacteria</taxon>
        <taxon>Alteromonadales</taxon>
        <taxon>Pseudoalteromonadaceae</taxon>
        <taxon>Pseudoalteromonas</taxon>
    </lineage>
</organism>
<dbReference type="PANTHER" id="PTHR45436:SF5">
    <property type="entry name" value="SENSOR HISTIDINE KINASE TRCS"/>
    <property type="match status" value="1"/>
</dbReference>
<dbReference type="CDD" id="cd00082">
    <property type="entry name" value="HisKA"/>
    <property type="match status" value="1"/>
</dbReference>
<evidence type="ECO:0000256" key="5">
    <source>
        <dbReference type="ARBA" id="ARBA00022679"/>
    </source>
</evidence>
<evidence type="ECO:0000256" key="2">
    <source>
        <dbReference type="ARBA" id="ARBA00004370"/>
    </source>
</evidence>
<evidence type="ECO:0000256" key="3">
    <source>
        <dbReference type="ARBA" id="ARBA00012438"/>
    </source>
</evidence>
<dbReference type="InterPro" id="IPR050428">
    <property type="entry name" value="TCS_sensor_his_kinase"/>
</dbReference>
<dbReference type="InterPro" id="IPR003594">
    <property type="entry name" value="HATPase_dom"/>
</dbReference>
<name>A0ABV7CHL9_9GAMM</name>
<feature type="domain" description="Histidine kinase" evidence="11">
    <location>
        <begin position="218"/>
        <end position="418"/>
    </location>
</feature>
<sequence length="419" mass="46194">MNTRQIRNKVIAYFASIALLVSVLFAAMSLLFAYIIEDTLFELLLRDERQHISAQLEKGLQPHPKLDFIRYYPSEQALPDVIRTTLAEEPNRIEFSGNHGEHFHLLKLETGFLVADVSTHLVVREFKGAMLGTYVVMLAVMLLVALVLALMSLALAKRLLLPLDKLMAIINEAPVEQLPNNFASQFQQDEIGSFASALQDALNRIQAFVQREQAFTREVSHELRTPLAVSEGALSLLEQTKLSDVQADYVARLRLAAQQMNQSIAGLMVLAREENHSLSATRVLPVVERVVLQYVSLIGNKPIELNINIDRNLQLKISEAVLTLLLSNLIQNAFTHTKQGTVTVAYQHGCLLVNDEGSGIAAELLPDVFCAGIKGPESNGSGLGLAIVKRVCERLNLPLTLDTHSAGTCFRIAITAVTA</sequence>
<evidence type="ECO:0000259" key="11">
    <source>
        <dbReference type="PROSITE" id="PS50109"/>
    </source>
</evidence>
<dbReference type="Gene3D" id="6.10.340.10">
    <property type="match status" value="1"/>
</dbReference>
<keyword evidence="13" id="KW-1185">Reference proteome</keyword>
<reference evidence="13" key="1">
    <citation type="journal article" date="2019" name="Int. J. Syst. Evol. Microbiol.">
        <title>The Global Catalogue of Microorganisms (GCM) 10K type strain sequencing project: providing services to taxonomists for standard genome sequencing and annotation.</title>
        <authorList>
            <consortium name="The Broad Institute Genomics Platform"/>
            <consortium name="The Broad Institute Genome Sequencing Center for Infectious Disease"/>
            <person name="Wu L."/>
            <person name="Ma J."/>
        </authorList>
    </citation>
    <scope>NUCLEOTIDE SEQUENCE [LARGE SCALE GENOMIC DNA]</scope>
    <source>
        <strain evidence="13">KCTC 42730</strain>
    </source>
</reference>
<gene>
    <name evidence="12" type="ORF">ACFOEE_05880</name>
</gene>
<keyword evidence="9 10" id="KW-0472">Membrane</keyword>
<dbReference type="SUPFAM" id="SSF55874">
    <property type="entry name" value="ATPase domain of HSP90 chaperone/DNA topoisomerase II/histidine kinase"/>
    <property type="match status" value="1"/>
</dbReference>
<dbReference type="RefSeq" id="WP_377121890.1">
    <property type="nucleotide sequence ID" value="NZ_JBHRSD010000011.1"/>
</dbReference>
<dbReference type="Gene3D" id="1.10.287.130">
    <property type="match status" value="1"/>
</dbReference>
<dbReference type="Pfam" id="PF00512">
    <property type="entry name" value="HisKA"/>
    <property type="match status" value="1"/>
</dbReference>
<dbReference type="InterPro" id="IPR036097">
    <property type="entry name" value="HisK_dim/P_sf"/>
</dbReference>
<keyword evidence="7 12" id="KW-0418">Kinase</keyword>
<dbReference type="InterPro" id="IPR003661">
    <property type="entry name" value="HisK_dim/P_dom"/>
</dbReference>
<dbReference type="PANTHER" id="PTHR45436">
    <property type="entry name" value="SENSOR HISTIDINE KINASE YKOH"/>
    <property type="match status" value="1"/>
</dbReference>
<keyword evidence="6 10" id="KW-0812">Transmembrane</keyword>
<keyword evidence="8 10" id="KW-1133">Transmembrane helix</keyword>
<dbReference type="Gene3D" id="3.30.565.10">
    <property type="entry name" value="Histidine kinase-like ATPase, C-terminal domain"/>
    <property type="match status" value="1"/>
</dbReference>
<comment type="subcellular location">
    <subcellularLocation>
        <location evidence="2">Membrane</location>
    </subcellularLocation>
</comment>
<evidence type="ECO:0000256" key="1">
    <source>
        <dbReference type="ARBA" id="ARBA00000085"/>
    </source>
</evidence>
<comment type="caution">
    <text evidence="12">The sequence shown here is derived from an EMBL/GenBank/DDBJ whole genome shotgun (WGS) entry which is preliminary data.</text>
</comment>
<evidence type="ECO:0000313" key="12">
    <source>
        <dbReference type="EMBL" id="MFC3032041.1"/>
    </source>
</evidence>
<evidence type="ECO:0000256" key="8">
    <source>
        <dbReference type="ARBA" id="ARBA00022989"/>
    </source>
</evidence>
<evidence type="ECO:0000256" key="9">
    <source>
        <dbReference type="ARBA" id="ARBA00023136"/>
    </source>
</evidence>
<keyword evidence="4" id="KW-0597">Phosphoprotein</keyword>
<evidence type="ECO:0000256" key="6">
    <source>
        <dbReference type="ARBA" id="ARBA00022692"/>
    </source>
</evidence>
<evidence type="ECO:0000256" key="10">
    <source>
        <dbReference type="SAM" id="Phobius"/>
    </source>
</evidence>